<evidence type="ECO:0000313" key="2">
    <source>
        <dbReference type="EMBL" id="SFK59720.1"/>
    </source>
</evidence>
<keyword evidence="3" id="KW-1185">Reference proteome</keyword>
<accession>A0A1I4AU08</accession>
<sequence length="39" mass="4295">MPYVTTPAGQKPAPTTKPETKSQPKPEKPKPIFTDWASI</sequence>
<evidence type="ECO:0000256" key="1">
    <source>
        <dbReference type="SAM" id="MobiDB-lite"/>
    </source>
</evidence>
<name>A0A1I4AU08_9RHOB</name>
<evidence type="ECO:0000313" key="3">
    <source>
        <dbReference type="Proteomes" id="UP000198851"/>
    </source>
</evidence>
<dbReference type="EMBL" id="FOSZ01000001">
    <property type="protein sequence ID" value="SFK59720.1"/>
    <property type="molecule type" value="Genomic_DNA"/>
</dbReference>
<proteinExistence type="predicted"/>
<protein>
    <submittedName>
        <fullName evidence="2">Uncharacterized protein</fullName>
    </submittedName>
</protein>
<feature type="compositionally biased region" description="Basic and acidic residues" evidence="1">
    <location>
        <begin position="18"/>
        <end position="30"/>
    </location>
</feature>
<gene>
    <name evidence="2" type="ORF">SAMN04488036_101589</name>
</gene>
<organism evidence="2 3">
    <name type="scientific">Shimia haliotis</name>
    <dbReference type="NCBI Taxonomy" id="1280847"/>
    <lineage>
        <taxon>Bacteria</taxon>
        <taxon>Pseudomonadati</taxon>
        <taxon>Pseudomonadota</taxon>
        <taxon>Alphaproteobacteria</taxon>
        <taxon>Rhodobacterales</taxon>
        <taxon>Roseobacteraceae</taxon>
    </lineage>
</organism>
<dbReference type="STRING" id="1280847.SAMN04488036_101589"/>
<feature type="region of interest" description="Disordered" evidence="1">
    <location>
        <begin position="1"/>
        <end position="39"/>
    </location>
</feature>
<reference evidence="3" key="1">
    <citation type="submission" date="2016-10" db="EMBL/GenBank/DDBJ databases">
        <authorList>
            <person name="Varghese N."/>
            <person name="Submissions S."/>
        </authorList>
    </citation>
    <scope>NUCLEOTIDE SEQUENCE [LARGE SCALE GENOMIC DNA]</scope>
    <source>
        <strain evidence="3">DSM 28453</strain>
    </source>
</reference>
<dbReference type="AlphaFoldDB" id="A0A1I4AU08"/>
<dbReference type="Proteomes" id="UP000198851">
    <property type="component" value="Unassembled WGS sequence"/>
</dbReference>